<accession>V9EJU7</accession>
<dbReference type="EMBL" id="ANIZ01002606">
    <property type="protein sequence ID" value="ETI39469.1"/>
    <property type="molecule type" value="Genomic_DNA"/>
</dbReference>
<evidence type="ECO:0000313" key="1">
    <source>
        <dbReference type="EMBL" id="ETI39469.1"/>
    </source>
</evidence>
<gene>
    <name evidence="1" type="ORF">F443_14933</name>
</gene>
<protein>
    <submittedName>
        <fullName evidence="1">Uncharacterized protein</fullName>
    </submittedName>
</protein>
<dbReference type="Proteomes" id="UP000018721">
    <property type="component" value="Unassembled WGS sequence"/>
</dbReference>
<evidence type="ECO:0000313" key="2">
    <source>
        <dbReference type="Proteomes" id="UP000018721"/>
    </source>
</evidence>
<dbReference type="AlphaFoldDB" id="V9EJU7"/>
<reference evidence="1 2" key="1">
    <citation type="submission" date="2013-11" db="EMBL/GenBank/DDBJ databases">
        <title>The Genome Sequence of Phytophthora parasitica P1569.</title>
        <authorList>
            <consortium name="The Broad Institute Genomics Platform"/>
            <person name="Russ C."/>
            <person name="Tyler B."/>
            <person name="Panabieres F."/>
            <person name="Shan W."/>
            <person name="Tripathy S."/>
            <person name="Grunwald N."/>
            <person name="Machado M."/>
            <person name="Johnson C.S."/>
            <person name="Arredondo F."/>
            <person name="Hong C."/>
            <person name="Coffey M."/>
            <person name="Young S.K."/>
            <person name="Zeng Q."/>
            <person name="Gargeya S."/>
            <person name="Fitzgerald M."/>
            <person name="Abouelleil A."/>
            <person name="Alvarado L."/>
            <person name="Chapman S.B."/>
            <person name="Gainer-Dewar J."/>
            <person name="Goldberg J."/>
            <person name="Griggs A."/>
            <person name="Gujja S."/>
            <person name="Hansen M."/>
            <person name="Howarth C."/>
            <person name="Imamovic A."/>
            <person name="Ireland A."/>
            <person name="Larimer J."/>
            <person name="McCowan C."/>
            <person name="Murphy C."/>
            <person name="Pearson M."/>
            <person name="Poon T.W."/>
            <person name="Priest M."/>
            <person name="Roberts A."/>
            <person name="Saif S."/>
            <person name="Shea T."/>
            <person name="Sykes S."/>
            <person name="Wortman J."/>
            <person name="Nusbaum C."/>
            <person name="Birren B."/>
        </authorList>
    </citation>
    <scope>NUCLEOTIDE SEQUENCE [LARGE SCALE GENOMIC DNA]</scope>
    <source>
        <strain evidence="1 2">P1569</strain>
    </source>
</reference>
<dbReference type="HOGENOM" id="CLU_1879514_0_0_1"/>
<name>V9EJU7_PHYNI</name>
<comment type="caution">
    <text evidence="1">The sequence shown here is derived from an EMBL/GenBank/DDBJ whole genome shotgun (WGS) entry which is preliminary data.</text>
</comment>
<sequence length="136" mass="15493">MLAGHVRDMMMFTYLHDPGMLAMIPDTKKKKTKIASKKKTVEGWEMTLFERVIKAWESHSEFKQSLTENLGEEESIETAKVQFLSMQQVIVDESRIEDLSSLVLRTKWNYDEILGFVILCAAPAKVTCTQAGPVHT</sequence>
<proteinExistence type="predicted"/>
<keyword evidence="2" id="KW-1185">Reference proteome</keyword>
<organism evidence="1 2">
    <name type="scientific">Phytophthora nicotianae P1569</name>
    <dbReference type="NCBI Taxonomy" id="1317065"/>
    <lineage>
        <taxon>Eukaryota</taxon>
        <taxon>Sar</taxon>
        <taxon>Stramenopiles</taxon>
        <taxon>Oomycota</taxon>
        <taxon>Peronosporomycetes</taxon>
        <taxon>Peronosporales</taxon>
        <taxon>Peronosporaceae</taxon>
        <taxon>Phytophthora</taxon>
    </lineage>
</organism>